<sequence length="60" mass="6938">MKAHNSIQGIKKAPDEKYYCFGTNPVEVKDLVEIHDRIPGIKFVIEVRPEPEGVYRIRVN</sequence>
<evidence type="ECO:0000313" key="1">
    <source>
        <dbReference type="EMBL" id="ATW24720.1"/>
    </source>
</evidence>
<gene>
    <name evidence="1" type="ORF">DCMF_07970</name>
</gene>
<accession>A0A3G1KQK0</accession>
<dbReference type="KEGG" id="fwa:DCMF_07970"/>
<dbReference type="RefSeq" id="WP_148133942.1">
    <property type="nucleotide sequence ID" value="NZ_CP017634.1"/>
</dbReference>
<organism evidence="1 2">
    <name type="scientific">Formimonas warabiya</name>
    <dbReference type="NCBI Taxonomy" id="1761012"/>
    <lineage>
        <taxon>Bacteria</taxon>
        <taxon>Bacillati</taxon>
        <taxon>Bacillota</taxon>
        <taxon>Clostridia</taxon>
        <taxon>Eubacteriales</taxon>
        <taxon>Peptococcaceae</taxon>
        <taxon>Candidatus Formimonas</taxon>
    </lineage>
</organism>
<name>A0A3G1KQK0_FORW1</name>
<evidence type="ECO:0000313" key="2">
    <source>
        <dbReference type="Proteomes" id="UP000323521"/>
    </source>
</evidence>
<dbReference type="AlphaFoldDB" id="A0A3G1KQK0"/>
<keyword evidence="2" id="KW-1185">Reference proteome</keyword>
<dbReference type="Proteomes" id="UP000323521">
    <property type="component" value="Chromosome"/>
</dbReference>
<protein>
    <submittedName>
        <fullName evidence="1">Uncharacterized protein</fullName>
    </submittedName>
</protein>
<dbReference type="EMBL" id="CP017634">
    <property type="protein sequence ID" value="ATW24720.1"/>
    <property type="molecule type" value="Genomic_DNA"/>
</dbReference>
<proteinExistence type="predicted"/>
<reference evidence="1 2" key="1">
    <citation type="submission" date="2016-10" db="EMBL/GenBank/DDBJ databases">
        <title>Complete Genome Sequence of Peptococcaceae strain DCMF.</title>
        <authorList>
            <person name="Edwards R.J."/>
            <person name="Holland S.I."/>
            <person name="Deshpande N.P."/>
            <person name="Wong Y.K."/>
            <person name="Ertan H."/>
            <person name="Manefield M."/>
            <person name="Russell T.L."/>
            <person name="Lee M.J."/>
        </authorList>
    </citation>
    <scope>NUCLEOTIDE SEQUENCE [LARGE SCALE GENOMIC DNA]</scope>
    <source>
        <strain evidence="1 2">DCMF</strain>
    </source>
</reference>